<evidence type="ECO:0000256" key="2">
    <source>
        <dbReference type="SAM" id="SignalP"/>
    </source>
</evidence>
<dbReference type="Proteomes" id="UP001161409">
    <property type="component" value="Unassembled WGS sequence"/>
</dbReference>
<evidence type="ECO:0000313" key="3">
    <source>
        <dbReference type="EMBL" id="GLQ05129.1"/>
    </source>
</evidence>
<comment type="caution">
    <text evidence="3">The sequence shown here is derived from an EMBL/GenBank/DDBJ whole genome shotgun (WGS) entry which is preliminary data.</text>
</comment>
<feature type="signal peptide" evidence="2">
    <location>
        <begin position="1"/>
        <end position="25"/>
    </location>
</feature>
<dbReference type="Gene3D" id="3.40.190.170">
    <property type="entry name" value="Bacterial extracellular solute-binding protein, family 7"/>
    <property type="match status" value="1"/>
</dbReference>
<accession>A0ABQ5TZU1</accession>
<dbReference type="InterPro" id="IPR038404">
    <property type="entry name" value="TRAP_DctP_sf"/>
</dbReference>
<organism evidence="3 4">
    <name type="scientific">Sneathiella chinensis</name>
    <dbReference type="NCBI Taxonomy" id="349750"/>
    <lineage>
        <taxon>Bacteria</taxon>
        <taxon>Pseudomonadati</taxon>
        <taxon>Pseudomonadota</taxon>
        <taxon>Alphaproteobacteria</taxon>
        <taxon>Sneathiellales</taxon>
        <taxon>Sneathiellaceae</taxon>
        <taxon>Sneathiella</taxon>
    </lineage>
</organism>
<dbReference type="PANTHER" id="PTHR33376:SF15">
    <property type="entry name" value="BLL6794 PROTEIN"/>
    <property type="match status" value="1"/>
</dbReference>
<dbReference type="Pfam" id="PF03480">
    <property type="entry name" value="DctP"/>
    <property type="match status" value="1"/>
</dbReference>
<keyword evidence="1 2" id="KW-0732">Signal</keyword>
<name>A0ABQ5TZU1_9PROT</name>
<evidence type="ECO:0000313" key="4">
    <source>
        <dbReference type="Proteomes" id="UP001161409"/>
    </source>
</evidence>
<dbReference type="EMBL" id="BSNF01000001">
    <property type="protein sequence ID" value="GLQ05129.1"/>
    <property type="molecule type" value="Genomic_DNA"/>
</dbReference>
<gene>
    <name evidence="3" type="ORF">GCM10007924_03500</name>
</gene>
<reference evidence="3" key="2">
    <citation type="submission" date="2023-01" db="EMBL/GenBank/DDBJ databases">
        <title>Draft genome sequence of Sneathiella chinensis strain NBRC 103408.</title>
        <authorList>
            <person name="Sun Q."/>
            <person name="Mori K."/>
        </authorList>
    </citation>
    <scope>NUCLEOTIDE SEQUENCE</scope>
    <source>
        <strain evidence="3">NBRC 103408</strain>
    </source>
</reference>
<dbReference type="NCBIfam" id="NF037995">
    <property type="entry name" value="TRAP_S1"/>
    <property type="match status" value="1"/>
</dbReference>
<feature type="chain" id="PRO_5045045919" evidence="2">
    <location>
        <begin position="26"/>
        <end position="342"/>
    </location>
</feature>
<dbReference type="CDD" id="cd13601">
    <property type="entry name" value="PBP2_TRAP_DctP1_3_4_like"/>
    <property type="match status" value="1"/>
</dbReference>
<dbReference type="PANTHER" id="PTHR33376">
    <property type="match status" value="1"/>
</dbReference>
<protein>
    <submittedName>
        <fullName evidence="3">C4-dicarboxylate ABC transporter</fullName>
    </submittedName>
</protein>
<keyword evidence="4" id="KW-1185">Reference proteome</keyword>
<evidence type="ECO:0000256" key="1">
    <source>
        <dbReference type="ARBA" id="ARBA00022729"/>
    </source>
</evidence>
<dbReference type="RefSeq" id="WP_169559156.1">
    <property type="nucleotide sequence ID" value="NZ_BSNF01000001.1"/>
</dbReference>
<sequence>MKLTNPMKVAGFAAALSLFGWNAQANETITLKMADQFPLTHVASKLGMQTFKKTIEEKSEGRINIRMFPAEQISKAAGLFDAVRNRVVDIAVVGVVYVTDKVPLTSAAELPGLFTDSVKGSAAFDAYIKTELLEREYLSNNVRPLWGFITPPYQLMLRKGDSLGDIKDIDNLKLRTAGATGEMIAKSLGAVPVKVPAADLYLALQRGTVDGAIYNPPSTFAYKIDEVLASVSTNASLGAVAFATLINEDVWQGLPDDVKTQLMTVADELRTSMSSQFQTFNDQSYPKLEKAGVKPFALSGAVLGQFEERLQTVAREWVSQMEARNLPGQDMLDAFKAHLAKQ</sequence>
<dbReference type="SUPFAM" id="SSF53850">
    <property type="entry name" value="Periplasmic binding protein-like II"/>
    <property type="match status" value="1"/>
</dbReference>
<dbReference type="InterPro" id="IPR018389">
    <property type="entry name" value="DctP_fam"/>
</dbReference>
<proteinExistence type="predicted"/>
<reference evidence="3" key="1">
    <citation type="journal article" date="2014" name="Int. J. Syst. Evol. Microbiol.">
        <title>Complete genome of a new Firmicutes species belonging to the dominant human colonic microbiota ('Ruminococcus bicirculans') reveals two chromosomes and a selective capacity to utilize plant glucans.</title>
        <authorList>
            <consortium name="NISC Comparative Sequencing Program"/>
            <person name="Wegmann U."/>
            <person name="Louis P."/>
            <person name="Goesmann A."/>
            <person name="Henrissat B."/>
            <person name="Duncan S.H."/>
            <person name="Flint H.J."/>
        </authorList>
    </citation>
    <scope>NUCLEOTIDE SEQUENCE</scope>
    <source>
        <strain evidence="3">NBRC 103408</strain>
    </source>
</reference>